<dbReference type="AlphaFoldDB" id="A0AA38HAE9"/>
<dbReference type="GeneID" id="77731984"/>
<keyword evidence="2" id="KW-0812">Transmembrane</keyword>
<organism evidence="3 4">
    <name type="scientific">Dioszegia hungarica</name>
    <dbReference type="NCBI Taxonomy" id="4972"/>
    <lineage>
        <taxon>Eukaryota</taxon>
        <taxon>Fungi</taxon>
        <taxon>Dikarya</taxon>
        <taxon>Basidiomycota</taxon>
        <taxon>Agaricomycotina</taxon>
        <taxon>Tremellomycetes</taxon>
        <taxon>Tremellales</taxon>
        <taxon>Bulleribasidiaceae</taxon>
        <taxon>Dioszegia</taxon>
    </lineage>
</organism>
<feature type="transmembrane region" description="Helical" evidence="2">
    <location>
        <begin position="45"/>
        <end position="63"/>
    </location>
</feature>
<reference evidence="3" key="1">
    <citation type="journal article" date="2022" name="G3 (Bethesda)">
        <title>High quality genome of the basidiomycete yeast Dioszegia hungarica PDD-24b-2 isolated from cloud water.</title>
        <authorList>
            <person name="Jarrige D."/>
            <person name="Haridas S."/>
            <person name="Bleykasten-Grosshans C."/>
            <person name="Joly M."/>
            <person name="Nadalig T."/>
            <person name="Sancelme M."/>
            <person name="Vuilleumier S."/>
            <person name="Grigoriev I.V."/>
            <person name="Amato P."/>
            <person name="Bringel F."/>
        </authorList>
    </citation>
    <scope>NUCLEOTIDE SEQUENCE</scope>
    <source>
        <strain evidence="3">PDD-24b-2</strain>
    </source>
</reference>
<accession>A0AA38HAE9</accession>
<evidence type="ECO:0000313" key="4">
    <source>
        <dbReference type="Proteomes" id="UP001164286"/>
    </source>
</evidence>
<gene>
    <name evidence="3" type="ORF">MKK02DRAFT_44113</name>
</gene>
<dbReference type="EMBL" id="JAKWFO010000005">
    <property type="protein sequence ID" value="KAI9635424.1"/>
    <property type="molecule type" value="Genomic_DNA"/>
</dbReference>
<keyword evidence="2" id="KW-1133">Transmembrane helix</keyword>
<feature type="coiled-coil region" evidence="1">
    <location>
        <begin position="121"/>
        <end position="156"/>
    </location>
</feature>
<keyword evidence="1" id="KW-0175">Coiled coil</keyword>
<protein>
    <submittedName>
        <fullName evidence="3">Uncharacterized protein</fullName>
    </submittedName>
</protein>
<evidence type="ECO:0000313" key="3">
    <source>
        <dbReference type="EMBL" id="KAI9635424.1"/>
    </source>
</evidence>
<feature type="transmembrane region" description="Helical" evidence="2">
    <location>
        <begin position="12"/>
        <end position="33"/>
    </location>
</feature>
<comment type="caution">
    <text evidence="3">The sequence shown here is derived from an EMBL/GenBank/DDBJ whole genome shotgun (WGS) entry which is preliminary data.</text>
</comment>
<dbReference type="Proteomes" id="UP001164286">
    <property type="component" value="Unassembled WGS sequence"/>
</dbReference>
<sequence length="260" mass="28781">MDISPLPTESSMLTPFHLIVLAFASLSLLVSQLNLPPDLEELASIWRRVTSLLVVVLLMYHVVENESSHPSAFLTTKDAKPRLWAFPLGKAGGEGTKEMWWEAGNAAHVGHFKQSETPEAREELRLKMEAKEEARAKAAKKALEEFEENRKKWYNRLAKVKVIGAIVAIGLVHKTLAAICLAGLIYWLIATRLADMMKPPDEPEPEISAARRRKVPTGPGMAMTYLFEPTANGGVVEAGTIPVQAPSHRLMTSMDNRYAS</sequence>
<evidence type="ECO:0000256" key="1">
    <source>
        <dbReference type="SAM" id="Coils"/>
    </source>
</evidence>
<evidence type="ECO:0000256" key="2">
    <source>
        <dbReference type="SAM" id="Phobius"/>
    </source>
</evidence>
<keyword evidence="2" id="KW-0472">Membrane</keyword>
<feature type="transmembrane region" description="Helical" evidence="2">
    <location>
        <begin position="162"/>
        <end position="189"/>
    </location>
</feature>
<proteinExistence type="predicted"/>
<dbReference type="RefSeq" id="XP_052945201.1">
    <property type="nucleotide sequence ID" value="XM_053092779.1"/>
</dbReference>
<name>A0AA38HAE9_9TREE</name>
<keyword evidence="4" id="KW-1185">Reference proteome</keyword>